<dbReference type="Proteomes" id="UP001303115">
    <property type="component" value="Unassembled WGS sequence"/>
</dbReference>
<keyword evidence="2" id="KW-1185">Reference proteome</keyword>
<comment type="caution">
    <text evidence="1">The sequence shown here is derived from an EMBL/GenBank/DDBJ whole genome shotgun (WGS) entry which is preliminary data.</text>
</comment>
<protein>
    <submittedName>
        <fullName evidence="1">Uncharacterized protein</fullName>
    </submittedName>
</protein>
<evidence type="ECO:0000313" key="1">
    <source>
        <dbReference type="EMBL" id="KAK4040929.1"/>
    </source>
</evidence>
<proteinExistence type="predicted"/>
<reference evidence="2" key="1">
    <citation type="journal article" date="2023" name="Mol. Phylogenet. Evol.">
        <title>Genome-scale phylogeny and comparative genomics of the fungal order Sordariales.</title>
        <authorList>
            <person name="Hensen N."/>
            <person name="Bonometti L."/>
            <person name="Westerberg I."/>
            <person name="Brannstrom I.O."/>
            <person name="Guillou S."/>
            <person name="Cros-Aarteil S."/>
            <person name="Calhoun S."/>
            <person name="Haridas S."/>
            <person name="Kuo A."/>
            <person name="Mondo S."/>
            <person name="Pangilinan J."/>
            <person name="Riley R."/>
            <person name="LaButti K."/>
            <person name="Andreopoulos B."/>
            <person name="Lipzen A."/>
            <person name="Chen C."/>
            <person name="Yan M."/>
            <person name="Daum C."/>
            <person name="Ng V."/>
            <person name="Clum A."/>
            <person name="Steindorff A."/>
            <person name="Ohm R.A."/>
            <person name="Martin F."/>
            <person name="Silar P."/>
            <person name="Natvig D.O."/>
            <person name="Lalanne C."/>
            <person name="Gautier V."/>
            <person name="Ament-Velasquez S.L."/>
            <person name="Kruys A."/>
            <person name="Hutchinson M.I."/>
            <person name="Powell A.J."/>
            <person name="Barry K."/>
            <person name="Miller A.N."/>
            <person name="Grigoriev I.V."/>
            <person name="Debuchy R."/>
            <person name="Gladieux P."/>
            <person name="Hiltunen Thoren M."/>
            <person name="Johannesson H."/>
        </authorList>
    </citation>
    <scope>NUCLEOTIDE SEQUENCE [LARGE SCALE GENOMIC DNA]</scope>
    <source>
        <strain evidence="2">CBS 284.82</strain>
    </source>
</reference>
<accession>A0AAN6PH64</accession>
<name>A0AAN6PH64_9PEZI</name>
<sequence length="305" mass="33007">MGTSYIAPDLPGQAQAGTMELSDVYEYAPYSDDMDELALYPVPGMPVTDMDMELLSSITANGFLDHDACNSSPAIPIPEAHEAKYFDFSAVSSHTFGKGKSNYPRVFPSHDDKTCRTQNGSEMPLFPENSGWGPTNAEPETWNPYYKYNTTASSYHTPGYADHYPSTDGGNNVTPGRGSDVTIHLHNNLSAKTIPVRGLLDSGNQFGALISLNTALKLGYRPRDFNGGPRVLQSVGGHEHVTAGSIPIRYYLGDDSHNPHDANFHVLQVLAGGYDVNLPTQGVVIDPGMIPVAAFLVTAKREPTE</sequence>
<evidence type="ECO:0000313" key="2">
    <source>
        <dbReference type="Proteomes" id="UP001303115"/>
    </source>
</evidence>
<dbReference type="EMBL" id="MU854366">
    <property type="protein sequence ID" value="KAK4040929.1"/>
    <property type="molecule type" value="Genomic_DNA"/>
</dbReference>
<gene>
    <name evidence="1" type="ORF">C8A01DRAFT_34986</name>
</gene>
<organism evidence="1 2">
    <name type="scientific">Parachaetomium inaequale</name>
    <dbReference type="NCBI Taxonomy" id="2588326"/>
    <lineage>
        <taxon>Eukaryota</taxon>
        <taxon>Fungi</taxon>
        <taxon>Dikarya</taxon>
        <taxon>Ascomycota</taxon>
        <taxon>Pezizomycotina</taxon>
        <taxon>Sordariomycetes</taxon>
        <taxon>Sordariomycetidae</taxon>
        <taxon>Sordariales</taxon>
        <taxon>Chaetomiaceae</taxon>
        <taxon>Parachaetomium</taxon>
    </lineage>
</organism>
<feature type="non-terminal residue" evidence="1">
    <location>
        <position position="305"/>
    </location>
</feature>
<dbReference type="AlphaFoldDB" id="A0AAN6PH64"/>